<dbReference type="Proteomes" id="UP000235023">
    <property type="component" value="Unassembled WGS sequence"/>
</dbReference>
<evidence type="ECO:0000313" key="2">
    <source>
        <dbReference type="EMBL" id="PLN83771.1"/>
    </source>
</evidence>
<feature type="region of interest" description="Disordered" evidence="1">
    <location>
        <begin position="170"/>
        <end position="198"/>
    </location>
</feature>
<sequence>MPVYMVYGFRWPRAGFTGIRVYIVLHNLEEATAEYVQQPITTQLLLESFAKTEPGIVSRLPELRFIEQYDPEDTSDAAVSKDFAYVAGRCLTLGEPGAPAPGLSWSADEIASLDSGLDDEAMAALTEMRDKYAAGEKIGWWIVYNGDPERYFPQYEEEEDDDSILEEDDEYMDEGEEYASDREPQTPQTPQTPTAQLSGKLARFFTKKAA</sequence>
<keyword evidence="3" id="KW-1185">Reference proteome</keyword>
<organism evidence="2 3">
    <name type="scientific">Aspergillus taichungensis</name>
    <dbReference type="NCBI Taxonomy" id="482145"/>
    <lineage>
        <taxon>Eukaryota</taxon>
        <taxon>Fungi</taxon>
        <taxon>Dikarya</taxon>
        <taxon>Ascomycota</taxon>
        <taxon>Pezizomycotina</taxon>
        <taxon>Eurotiomycetes</taxon>
        <taxon>Eurotiomycetidae</taxon>
        <taxon>Eurotiales</taxon>
        <taxon>Aspergillaceae</taxon>
        <taxon>Aspergillus</taxon>
        <taxon>Aspergillus subgen. Circumdati</taxon>
    </lineage>
</organism>
<dbReference type="EMBL" id="KZ559516">
    <property type="protein sequence ID" value="PLN83771.1"/>
    <property type="molecule type" value="Genomic_DNA"/>
</dbReference>
<evidence type="ECO:0000256" key="1">
    <source>
        <dbReference type="SAM" id="MobiDB-lite"/>
    </source>
</evidence>
<dbReference type="OrthoDB" id="371463at2759"/>
<accession>A0A2J5I1T5</accession>
<gene>
    <name evidence="2" type="ORF">BDW42DRAFT_164045</name>
</gene>
<name>A0A2J5I1T5_9EURO</name>
<dbReference type="AlphaFoldDB" id="A0A2J5I1T5"/>
<feature type="compositionally biased region" description="Low complexity" evidence="1">
    <location>
        <begin position="185"/>
        <end position="196"/>
    </location>
</feature>
<reference evidence="3" key="1">
    <citation type="submission" date="2017-12" db="EMBL/GenBank/DDBJ databases">
        <authorList>
            <consortium name="DOE Joint Genome Institute"/>
            <person name="Mondo S.J."/>
            <person name="Kjaerbolling I."/>
            <person name="Vesth T.C."/>
            <person name="Frisvad J.C."/>
            <person name="Nybo J.L."/>
            <person name="Theobald S."/>
            <person name="Kuo A."/>
            <person name="Bowyer P."/>
            <person name="Matsuda Y."/>
            <person name="Lyhne E.K."/>
            <person name="Kogle M.E."/>
            <person name="Clum A."/>
            <person name="Lipzen A."/>
            <person name="Salamov A."/>
            <person name="Ngan C.Y."/>
            <person name="Daum C."/>
            <person name="Chiniquy J."/>
            <person name="Barry K."/>
            <person name="LaButti K."/>
            <person name="Haridas S."/>
            <person name="Simmons B.A."/>
            <person name="Magnuson J.K."/>
            <person name="Mortensen U.H."/>
            <person name="Larsen T.O."/>
            <person name="Grigoriev I.V."/>
            <person name="Baker S.E."/>
            <person name="Andersen M.R."/>
            <person name="Nordberg H.P."/>
            <person name="Cantor M.N."/>
            <person name="Hua S.X."/>
        </authorList>
    </citation>
    <scope>NUCLEOTIDE SEQUENCE [LARGE SCALE GENOMIC DNA]</scope>
    <source>
        <strain evidence="3">IBT 19404</strain>
    </source>
</reference>
<proteinExistence type="predicted"/>
<evidence type="ECO:0000313" key="3">
    <source>
        <dbReference type="Proteomes" id="UP000235023"/>
    </source>
</evidence>
<protein>
    <recommendedName>
        <fullName evidence="4">Developmental regulator FlbE</fullName>
    </recommendedName>
</protein>
<evidence type="ECO:0008006" key="4">
    <source>
        <dbReference type="Google" id="ProtNLM"/>
    </source>
</evidence>